<reference evidence="6" key="1">
    <citation type="journal article" date="2013" name="Genome Announc.">
        <title>Draft genome sequence of the ascomycete Phaeoacremonium aleophilum strain UCR-PA7, a causal agent of the esca disease complex in grapevines.</title>
        <authorList>
            <person name="Blanco-Ulate B."/>
            <person name="Rolshausen P."/>
            <person name="Cantu D."/>
        </authorList>
    </citation>
    <scope>NUCLEOTIDE SEQUENCE [LARGE SCALE GENOMIC DNA]</scope>
    <source>
        <strain evidence="6">UCR-PA7</strain>
    </source>
</reference>
<dbReference type="PANTHER" id="PTHR43712">
    <property type="entry name" value="PUTATIVE (AFU_ORTHOLOGUE AFUA_4G14580)-RELATED"/>
    <property type="match status" value="1"/>
</dbReference>
<dbReference type="KEGG" id="tmn:UCRPA7_2748"/>
<protein>
    <submittedName>
        <fullName evidence="5">Putative o-methyltransferase protein</fullName>
    </submittedName>
</protein>
<gene>
    <name evidence="5" type="ORF">UCRPA7_2748</name>
</gene>
<sequence length="263" mass="28960">MGPRYDEWFMNMHNFHEWVGTHGLHEPDDPLRNPYTAYHKQEGTPVWAIMAQNPEKIQAFQTGMAGIDVAIPPVGHFDFSSLKNSPEETEKGVVELVDVGGGHGVVLKRILDAHPELTPRSCYLQERPDVIDMAKSSGVLPSDTGFMPHDFMTPNPIKGAKAYFMRMILHDYADSVGIEILKSLAVSMSPESRVLICEMVLPARVGEADFPAAVLDQAVMTMGGKERTEAGFSSMLEAAGLELVKTWRVLGVPGACVEGRLKR</sequence>
<keyword evidence="6" id="KW-1185">Reference proteome</keyword>
<dbReference type="GeneID" id="19323028"/>
<evidence type="ECO:0000256" key="1">
    <source>
        <dbReference type="ARBA" id="ARBA00022603"/>
    </source>
</evidence>
<keyword evidence="1 5" id="KW-0489">Methyltransferase</keyword>
<dbReference type="eggNOG" id="KOG3178">
    <property type="taxonomic scope" value="Eukaryota"/>
</dbReference>
<dbReference type="PROSITE" id="PS51683">
    <property type="entry name" value="SAM_OMT_II"/>
    <property type="match status" value="1"/>
</dbReference>
<dbReference type="GO" id="GO:0032259">
    <property type="term" value="P:methylation"/>
    <property type="evidence" value="ECO:0007669"/>
    <property type="project" value="UniProtKB-KW"/>
</dbReference>
<feature type="domain" description="O-methyltransferase C-terminal" evidence="4">
    <location>
        <begin position="36"/>
        <end position="241"/>
    </location>
</feature>
<dbReference type="GO" id="GO:0008171">
    <property type="term" value="F:O-methyltransferase activity"/>
    <property type="evidence" value="ECO:0007669"/>
    <property type="project" value="InterPro"/>
</dbReference>
<dbReference type="PANTHER" id="PTHR43712:SF1">
    <property type="entry name" value="HYPOTHETICAL O-METHYLTRANSFERASE (EUROFUNG)-RELATED"/>
    <property type="match status" value="1"/>
</dbReference>
<evidence type="ECO:0000313" key="5">
    <source>
        <dbReference type="EMBL" id="EOO01753.1"/>
    </source>
</evidence>
<organism evidence="5 6">
    <name type="scientific">Phaeoacremonium minimum (strain UCR-PA7)</name>
    <name type="common">Esca disease fungus</name>
    <name type="synonym">Togninia minima</name>
    <dbReference type="NCBI Taxonomy" id="1286976"/>
    <lineage>
        <taxon>Eukaryota</taxon>
        <taxon>Fungi</taxon>
        <taxon>Dikarya</taxon>
        <taxon>Ascomycota</taxon>
        <taxon>Pezizomycotina</taxon>
        <taxon>Sordariomycetes</taxon>
        <taxon>Sordariomycetidae</taxon>
        <taxon>Togniniales</taxon>
        <taxon>Togniniaceae</taxon>
        <taxon>Phaeoacremonium</taxon>
    </lineage>
</organism>
<keyword evidence="3" id="KW-0949">S-adenosyl-L-methionine</keyword>
<dbReference type="InterPro" id="IPR029063">
    <property type="entry name" value="SAM-dependent_MTases_sf"/>
</dbReference>
<dbReference type="InterPro" id="IPR001077">
    <property type="entry name" value="COMT_C"/>
</dbReference>
<dbReference type="SUPFAM" id="SSF53335">
    <property type="entry name" value="S-adenosyl-L-methionine-dependent methyltransferases"/>
    <property type="match status" value="1"/>
</dbReference>
<evidence type="ECO:0000259" key="4">
    <source>
        <dbReference type="Pfam" id="PF00891"/>
    </source>
</evidence>
<evidence type="ECO:0000313" key="6">
    <source>
        <dbReference type="Proteomes" id="UP000014074"/>
    </source>
</evidence>
<keyword evidence="2 5" id="KW-0808">Transferase</keyword>
<dbReference type="RefSeq" id="XP_007913513.1">
    <property type="nucleotide sequence ID" value="XM_007915322.1"/>
</dbReference>
<name>R8BQU8_PHAM7</name>
<dbReference type="Gene3D" id="3.40.50.150">
    <property type="entry name" value="Vaccinia Virus protein VP39"/>
    <property type="match status" value="1"/>
</dbReference>
<dbReference type="Proteomes" id="UP000014074">
    <property type="component" value="Unassembled WGS sequence"/>
</dbReference>
<accession>R8BQU8</accession>
<dbReference type="InterPro" id="IPR016461">
    <property type="entry name" value="COMT-like"/>
</dbReference>
<dbReference type="HOGENOM" id="CLU_005533_5_2_1"/>
<evidence type="ECO:0000256" key="2">
    <source>
        <dbReference type="ARBA" id="ARBA00022679"/>
    </source>
</evidence>
<dbReference type="EMBL" id="KB932964">
    <property type="protein sequence ID" value="EOO01753.1"/>
    <property type="molecule type" value="Genomic_DNA"/>
</dbReference>
<dbReference type="AlphaFoldDB" id="R8BQU8"/>
<proteinExistence type="predicted"/>
<dbReference type="OrthoDB" id="1535081at2759"/>
<evidence type="ECO:0000256" key="3">
    <source>
        <dbReference type="ARBA" id="ARBA00022691"/>
    </source>
</evidence>
<dbReference type="Pfam" id="PF00891">
    <property type="entry name" value="Methyltransf_2"/>
    <property type="match status" value="1"/>
</dbReference>